<sequence>MEINLQDEIDRKALETLELVLDLISEGGLTRAQADALLHAVQTGFGGVTSSSADINSLLTEASLFVAGSPDWQCVYARHYRCRDGHLYRMTISDCTLKFSRTDAPSSMDFVLEFGSQQDAFRMANLKHEQLREAGFRIGRRKK</sequence>
<dbReference type="Proteomes" id="UP000796104">
    <property type="component" value="Unassembled WGS sequence"/>
</dbReference>
<evidence type="ECO:0000313" key="1">
    <source>
        <dbReference type="EMBL" id="TND51813.1"/>
    </source>
</evidence>
<gene>
    <name evidence="1" type="ORF">CF123_18260</name>
</gene>
<accession>A0AAX2UNI7</accession>
<name>A0AAX2UNI7_AERVE</name>
<dbReference type="AlphaFoldDB" id="A0AAX2UNI7"/>
<proteinExistence type="predicted"/>
<dbReference type="EMBL" id="PDXJ01000026">
    <property type="protein sequence ID" value="TND51813.1"/>
    <property type="molecule type" value="Genomic_DNA"/>
</dbReference>
<reference evidence="1" key="2">
    <citation type="journal article" date="2019" name="PLoS ONE">
        <title>Identification and characterization of putative Aeromonas spp. T3SS effectors.</title>
        <authorList>
            <person name="Rangel L.T."/>
            <person name="Marden J."/>
            <person name="Colston S."/>
            <person name="Setubal J.C."/>
            <person name="Graf J."/>
            <person name="Gogarten J.P."/>
        </authorList>
    </citation>
    <scope>NUCLEOTIDE SEQUENCE</scope>
    <source>
        <strain evidence="1">BAQ071013-135</strain>
    </source>
</reference>
<reference evidence="1" key="1">
    <citation type="submission" date="2017-10" db="EMBL/GenBank/DDBJ databases">
        <authorList>
            <person name="Colston S.M."/>
            <person name="Graf J."/>
        </authorList>
    </citation>
    <scope>NUCLEOTIDE SEQUENCE</scope>
    <source>
        <strain evidence="1">BAQ071013-135</strain>
    </source>
</reference>
<protein>
    <submittedName>
        <fullName evidence="1">Uncharacterized protein</fullName>
    </submittedName>
</protein>
<evidence type="ECO:0000313" key="2">
    <source>
        <dbReference type="Proteomes" id="UP000796104"/>
    </source>
</evidence>
<comment type="caution">
    <text evidence="1">The sequence shown here is derived from an EMBL/GenBank/DDBJ whole genome shotgun (WGS) entry which is preliminary data.</text>
</comment>
<organism evidence="1 2">
    <name type="scientific">Aeromonas veronii</name>
    <dbReference type="NCBI Taxonomy" id="654"/>
    <lineage>
        <taxon>Bacteria</taxon>
        <taxon>Pseudomonadati</taxon>
        <taxon>Pseudomonadota</taxon>
        <taxon>Gammaproteobacteria</taxon>
        <taxon>Aeromonadales</taxon>
        <taxon>Aeromonadaceae</taxon>
        <taxon>Aeromonas</taxon>
    </lineage>
</organism>
<dbReference type="RefSeq" id="WP_139495264.1">
    <property type="nucleotide sequence ID" value="NZ_AP027934.1"/>
</dbReference>